<reference evidence="2 3" key="1">
    <citation type="submission" date="2024-09" db="EMBL/GenBank/DDBJ databases">
        <authorList>
            <person name="Zhang Z.-H."/>
        </authorList>
    </citation>
    <scope>NUCLEOTIDE SEQUENCE [LARGE SCALE GENOMIC DNA]</scope>
    <source>
        <strain evidence="2 3">HHTR114</strain>
    </source>
</reference>
<dbReference type="InterPro" id="IPR016181">
    <property type="entry name" value="Acyl_CoA_acyltransferase"/>
</dbReference>
<comment type="caution">
    <text evidence="2">The sequence shown here is derived from an EMBL/GenBank/DDBJ whole genome shotgun (WGS) entry which is preliminary data.</text>
</comment>
<name>A0ABW1KX73_9PROT</name>
<proteinExistence type="predicted"/>
<keyword evidence="2" id="KW-0012">Acyltransferase</keyword>
<dbReference type="Gene3D" id="3.40.630.30">
    <property type="match status" value="1"/>
</dbReference>
<protein>
    <submittedName>
        <fullName evidence="2">GNAT family N-acetyltransferase</fullName>
        <ecNumber evidence="2">2.3.-.-</ecNumber>
    </submittedName>
</protein>
<evidence type="ECO:0000259" key="1">
    <source>
        <dbReference type="Pfam" id="PF13302"/>
    </source>
</evidence>
<keyword evidence="2" id="KW-0808">Transferase</keyword>
<evidence type="ECO:0000313" key="2">
    <source>
        <dbReference type="EMBL" id="MFC6035273.1"/>
    </source>
</evidence>
<dbReference type="PANTHER" id="PTHR43441:SF2">
    <property type="entry name" value="FAMILY ACETYLTRANSFERASE, PUTATIVE (AFU_ORTHOLOGUE AFUA_7G00850)-RELATED"/>
    <property type="match status" value="1"/>
</dbReference>
<dbReference type="EC" id="2.3.-.-" evidence="2"/>
<accession>A0ABW1KX73</accession>
<dbReference type="EMBL" id="JBHPON010000001">
    <property type="protein sequence ID" value="MFC6035273.1"/>
    <property type="molecule type" value="Genomic_DNA"/>
</dbReference>
<keyword evidence="3" id="KW-1185">Reference proteome</keyword>
<dbReference type="InterPro" id="IPR000182">
    <property type="entry name" value="GNAT_dom"/>
</dbReference>
<gene>
    <name evidence="2" type="ORF">ACFMB1_06935</name>
</gene>
<organism evidence="2 3">
    <name type="scientific">Hyphococcus aureus</name>
    <dbReference type="NCBI Taxonomy" id="2666033"/>
    <lineage>
        <taxon>Bacteria</taxon>
        <taxon>Pseudomonadati</taxon>
        <taxon>Pseudomonadota</taxon>
        <taxon>Alphaproteobacteria</taxon>
        <taxon>Parvularculales</taxon>
        <taxon>Parvularculaceae</taxon>
        <taxon>Hyphococcus</taxon>
    </lineage>
</organism>
<dbReference type="RefSeq" id="WP_379879402.1">
    <property type="nucleotide sequence ID" value="NZ_JBHPON010000001.1"/>
</dbReference>
<dbReference type="Pfam" id="PF13302">
    <property type="entry name" value="Acetyltransf_3"/>
    <property type="match status" value="1"/>
</dbReference>
<feature type="domain" description="N-acetyltransferase" evidence="1">
    <location>
        <begin position="44"/>
        <end position="163"/>
    </location>
</feature>
<dbReference type="PANTHER" id="PTHR43441">
    <property type="entry name" value="RIBOSOMAL-PROTEIN-SERINE ACETYLTRANSFERASE"/>
    <property type="match status" value="1"/>
</dbReference>
<evidence type="ECO:0000313" key="3">
    <source>
        <dbReference type="Proteomes" id="UP001596116"/>
    </source>
</evidence>
<sequence>MSDLSNWKMCAAPDLKTVRGRFVSVEPAQFPGCAKDLFSVIGGLANDDLWTYIPIGPFEDAEQFSAVMAYVIAQQNWRTHLFRDARTGAPLGMASYMRIRPEAGSAEVGSVVFSKQLQRTPAATEAMYLMVRHLFDDLGYRRYEWKCNNANEASKRAAIRLGFSFEGVFRQDQVVKGANRDTAWYSIIDGEWPRVKAAFEAWLAPENFDEAGRQRRSLLEIRDAL</sequence>
<dbReference type="Proteomes" id="UP001596116">
    <property type="component" value="Unassembled WGS sequence"/>
</dbReference>
<dbReference type="InterPro" id="IPR051908">
    <property type="entry name" value="Ribosomal_N-acetyltransferase"/>
</dbReference>
<dbReference type="SUPFAM" id="SSF55729">
    <property type="entry name" value="Acyl-CoA N-acyltransferases (Nat)"/>
    <property type="match status" value="1"/>
</dbReference>
<dbReference type="GO" id="GO:0016746">
    <property type="term" value="F:acyltransferase activity"/>
    <property type="evidence" value="ECO:0007669"/>
    <property type="project" value="UniProtKB-KW"/>
</dbReference>